<dbReference type="InterPro" id="IPR001342">
    <property type="entry name" value="HDH_cat"/>
</dbReference>
<dbReference type="Proteomes" id="UP000510930">
    <property type="component" value="Chromosome"/>
</dbReference>
<dbReference type="EMBL" id="CP041245">
    <property type="protein sequence ID" value="QLK14112.1"/>
    <property type="molecule type" value="Genomic_DNA"/>
</dbReference>
<evidence type="ECO:0000256" key="3">
    <source>
        <dbReference type="ARBA" id="ARBA00023002"/>
    </source>
</evidence>
<dbReference type="GO" id="GO:0004412">
    <property type="term" value="F:homoserine dehydrogenase activity"/>
    <property type="evidence" value="ECO:0007669"/>
    <property type="project" value="UniProtKB-EC"/>
</dbReference>
<dbReference type="RefSeq" id="WP_180806735.1">
    <property type="nucleotide sequence ID" value="NZ_CP041245.1"/>
</dbReference>
<dbReference type="GO" id="GO:0009088">
    <property type="term" value="P:threonine biosynthetic process"/>
    <property type="evidence" value="ECO:0007669"/>
    <property type="project" value="TreeGrafter"/>
</dbReference>
<keyword evidence="4" id="KW-0812">Transmembrane</keyword>
<proteinExistence type="inferred from homology"/>
<evidence type="ECO:0000256" key="1">
    <source>
        <dbReference type="ARBA" id="ARBA00006753"/>
    </source>
</evidence>
<comment type="similarity">
    <text evidence="1">Belongs to the homoserine dehydrogenase family.</text>
</comment>
<feature type="domain" description="Homoserine dehydrogenase catalytic" evidence="5">
    <location>
        <begin position="115"/>
        <end position="284"/>
    </location>
</feature>
<evidence type="ECO:0000256" key="2">
    <source>
        <dbReference type="ARBA" id="ARBA00013213"/>
    </source>
</evidence>
<keyword evidence="3" id="KW-0560">Oxidoreductase</keyword>
<dbReference type="EC" id="1.1.1.3" evidence="2"/>
<dbReference type="Gene3D" id="3.40.50.720">
    <property type="entry name" value="NAD(P)-binding Rossmann-like Domain"/>
    <property type="match status" value="1"/>
</dbReference>
<protein>
    <recommendedName>
        <fullName evidence="2">homoserine dehydrogenase</fullName>
        <ecNumber evidence="2">1.1.1.3</ecNumber>
    </recommendedName>
</protein>
<dbReference type="PANTHER" id="PTHR43331:SF1">
    <property type="entry name" value="HOMOSERINE DEHYDROGENASE"/>
    <property type="match status" value="1"/>
</dbReference>
<gene>
    <name evidence="6" type="ORF">FK493_00820</name>
</gene>
<dbReference type="InterPro" id="IPR036291">
    <property type="entry name" value="NAD(P)-bd_dom_sf"/>
</dbReference>
<evidence type="ECO:0000313" key="6">
    <source>
        <dbReference type="EMBL" id="QLK14112.1"/>
    </source>
</evidence>
<keyword evidence="4" id="KW-0472">Membrane</keyword>
<sequence>MNYSIFGLGNVGSKVYTILIKKKFLTFSKNNRFNCLLFKNQVNYEKLFKKHNLFIELIGNINISIEIVLNCIKYKNNYISANKDLISKYLFYINFLFKKNNKKIYYEAAVCGALPIINLLNNFYSKEKIFYFFGILNGTCNYILSNIKINKFNRLINLSIKKGMAEAQFEKDIFGLDSMYKLSILISKFNKEFFSYNYVFLESIFFINKFLKKIYYEKKHLSIYVNLNNYIFLGVSLFLTNNLFLIKTNNSFNSIIINSINSKKTQIISIGAGGRETASSVVSNFFQSFEKKNFLEKTCFSKKKIILNNYFCFNYIIKLFFEYNIFYYLHFLKIKFIKFFRKQYLLIKIKKILYKKILFFLYFFKKKNFFCYKVV</sequence>
<dbReference type="SUPFAM" id="SSF51735">
    <property type="entry name" value="NAD(P)-binding Rossmann-fold domains"/>
    <property type="match status" value="1"/>
</dbReference>
<dbReference type="AlphaFoldDB" id="A0AAE7G493"/>
<dbReference type="Pfam" id="PF00742">
    <property type="entry name" value="Homoserine_dh"/>
    <property type="match status" value="1"/>
</dbReference>
<organism evidence="6 7">
    <name type="scientific">Carsonella ruddii</name>
    <dbReference type="NCBI Taxonomy" id="114186"/>
    <lineage>
        <taxon>Bacteria</taxon>
        <taxon>Pseudomonadati</taxon>
        <taxon>Pseudomonadota</taxon>
        <taxon>Gammaproteobacteria</taxon>
        <taxon>Oceanospirillales</taxon>
        <taxon>Halomonadaceae</taxon>
        <taxon>Zymobacter group</taxon>
        <taxon>Candidatus Carsonella</taxon>
    </lineage>
</organism>
<evidence type="ECO:0000256" key="4">
    <source>
        <dbReference type="SAM" id="Phobius"/>
    </source>
</evidence>
<evidence type="ECO:0000259" key="5">
    <source>
        <dbReference type="Pfam" id="PF00742"/>
    </source>
</evidence>
<name>A0AAE7G493_CARRU</name>
<keyword evidence="4" id="KW-1133">Transmembrane helix</keyword>
<dbReference type="Gene3D" id="3.30.360.10">
    <property type="entry name" value="Dihydrodipicolinate Reductase, domain 2"/>
    <property type="match status" value="1"/>
</dbReference>
<dbReference type="PANTHER" id="PTHR43331">
    <property type="entry name" value="HOMOSERINE DEHYDROGENASE"/>
    <property type="match status" value="1"/>
</dbReference>
<reference evidence="6 7" key="1">
    <citation type="submission" date="2019-06" db="EMBL/GenBank/DDBJ databases">
        <authorList>
            <person name="Petrone J.R."/>
            <person name="Munoz-Beristain A."/>
            <person name="Russell J.T."/>
            <person name="Rios-Glusberger P."/>
            <person name="Triplett E.W."/>
        </authorList>
    </citation>
    <scope>NUCLEOTIDE SEQUENCE [LARGE SCALE GENOMIC DNA]</scope>
    <source>
        <strain evidence="6">JRPAMB4</strain>
    </source>
</reference>
<accession>A0AAE7G493</accession>
<dbReference type="SUPFAM" id="SSF55347">
    <property type="entry name" value="Glyceraldehyde-3-phosphate dehydrogenase-like, C-terminal domain"/>
    <property type="match status" value="1"/>
</dbReference>
<feature type="transmembrane region" description="Helical" evidence="4">
    <location>
        <begin position="223"/>
        <end position="246"/>
    </location>
</feature>
<evidence type="ECO:0000313" key="7">
    <source>
        <dbReference type="Proteomes" id="UP000510930"/>
    </source>
</evidence>